<dbReference type="RefSeq" id="WP_368504699.1">
    <property type="nucleotide sequence ID" value="NZ_CP162551.1"/>
</dbReference>
<dbReference type="InterPro" id="IPR014729">
    <property type="entry name" value="Rossmann-like_a/b/a_fold"/>
</dbReference>
<feature type="domain" description="UspA" evidence="2">
    <location>
        <begin position="2"/>
        <end position="137"/>
    </location>
</feature>
<dbReference type="Pfam" id="PF00582">
    <property type="entry name" value="Usp"/>
    <property type="match status" value="1"/>
</dbReference>
<dbReference type="InterPro" id="IPR006015">
    <property type="entry name" value="Universal_stress_UspA"/>
</dbReference>
<name>A0AB39BVA0_9BACI</name>
<comment type="similarity">
    <text evidence="1">Belongs to the universal stress protein A family.</text>
</comment>
<dbReference type="EMBL" id="CP162551">
    <property type="protein sequence ID" value="XDI37344.1"/>
    <property type="molecule type" value="Genomic_DNA"/>
</dbReference>
<accession>A0AB39BVA0</accession>
<evidence type="ECO:0000256" key="1">
    <source>
        <dbReference type="ARBA" id="ARBA00008791"/>
    </source>
</evidence>
<dbReference type="CDD" id="cd00293">
    <property type="entry name" value="USP-like"/>
    <property type="match status" value="1"/>
</dbReference>
<dbReference type="AlphaFoldDB" id="A0AB39BVA0"/>
<evidence type="ECO:0000313" key="3">
    <source>
        <dbReference type="EMBL" id="XDI37344.1"/>
    </source>
</evidence>
<organism evidence="3">
    <name type="scientific">Alkalihalophilus sp. As8PL</name>
    <dbReference type="NCBI Taxonomy" id="3237103"/>
    <lineage>
        <taxon>Bacteria</taxon>
        <taxon>Bacillati</taxon>
        <taxon>Bacillota</taxon>
        <taxon>Bacilli</taxon>
        <taxon>Bacillales</taxon>
        <taxon>Bacillaceae</taxon>
        <taxon>Alkalihalophilus</taxon>
    </lineage>
</organism>
<sequence length="137" mass="15400">MNKILLPSDGSEHSIRSAEKAIELAKLYEAQIDVLYVVDGSTSKKDVIQHTDKYVIEKRRKERLKPIEERLNQAGITYKTHTLHGEPGPTIVDFANKGDYEYVVLGSRGLNNLQTMVLGSVSHKVAKRVDKPVMIVK</sequence>
<dbReference type="PANTHER" id="PTHR46268">
    <property type="entry name" value="STRESS RESPONSE PROTEIN NHAX"/>
    <property type="match status" value="1"/>
</dbReference>
<proteinExistence type="inferred from homology"/>
<dbReference type="PANTHER" id="PTHR46268:SF6">
    <property type="entry name" value="UNIVERSAL STRESS PROTEIN UP12"/>
    <property type="match status" value="1"/>
</dbReference>
<reference evidence="3" key="1">
    <citation type="submission" date="2024-07" db="EMBL/GenBank/DDBJ databases">
        <title>Identification and characteristics of an arsenic-resistant bacterial isolate, which belongs to a novel species.</title>
        <authorList>
            <person name="Juszczyk A."/>
            <person name="Kowalczyk A."/>
            <person name="Was K."/>
            <person name="Kosowicz W."/>
            <person name="Budzyn A."/>
            <person name="Latowski D."/>
        </authorList>
    </citation>
    <scope>NUCLEOTIDE SEQUENCE</scope>
    <source>
        <strain evidence="3">As8PL</strain>
    </source>
</reference>
<gene>
    <name evidence="3" type="ORF">AB3N04_03230</name>
</gene>
<protein>
    <submittedName>
        <fullName evidence="3">Universal stress protein</fullName>
    </submittedName>
</protein>
<dbReference type="SUPFAM" id="SSF52402">
    <property type="entry name" value="Adenine nucleotide alpha hydrolases-like"/>
    <property type="match status" value="1"/>
</dbReference>
<evidence type="ECO:0000259" key="2">
    <source>
        <dbReference type="Pfam" id="PF00582"/>
    </source>
</evidence>
<dbReference type="PRINTS" id="PR01438">
    <property type="entry name" value="UNVRSLSTRESS"/>
</dbReference>
<dbReference type="InterPro" id="IPR006016">
    <property type="entry name" value="UspA"/>
</dbReference>
<dbReference type="Gene3D" id="3.40.50.620">
    <property type="entry name" value="HUPs"/>
    <property type="match status" value="1"/>
</dbReference>